<protein>
    <submittedName>
        <fullName evidence="1">Uncharacterized protein</fullName>
    </submittedName>
</protein>
<evidence type="ECO:0000313" key="2">
    <source>
        <dbReference type="Proteomes" id="UP000331127"/>
    </source>
</evidence>
<sequence length="42" mass="4351">MGMGVLGPLTLMANDGAIPLRSAKQRLLLAGLDSVLTLRTGE</sequence>
<accession>A0A5M3WVN3</accession>
<name>A0A5M3WVN3_9ACTN</name>
<organism evidence="1 2">
    <name type="scientific">Acrocarpospora macrocephala</name>
    <dbReference type="NCBI Taxonomy" id="150177"/>
    <lineage>
        <taxon>Bacteria</taxon>
        <taxon>Bacillati</taxon>
        <taxon>Actinomycetota</taxon>
        <taxon>Actinomycetes</taxon>
        <taxon>Streptosporangiales</taxon>
        <taxon>Streptosporangiaceae</taxon>
        <taxon>Acrocarpospora</taxon>
    </lineage>
</organism>
<dbReference type="Proteomes" id="UP000331127">
    <property type="component" value="Unassembled WGS sequence"/>
</dbReference>
<dbReference type="AlphaFoldDB" id="A0A5M3WVN3"/>
<keyword evidence="2" id="KW-1185">Reference proteome</keyword>
<dbReference type="EMBL" id="BLAE01000034">
    <property type="protein sequence ID" value="GES12049.1"/>
    <property type="molecule type" value="Genomic_DNA"/>
</dbReference>
<comment type="caution">
    <text evidence="1">The sequence shown here is derived from an EMBL/GenBank/DDBJ whole genome shotgun (WGS) entry which is preliminary data.</text>
</comment>
<gene>
    <name evidence="1" type="ORF">Amac_056460</name>
</gene>
<reference evidence="1 2" key="1">
    <citation type="submission" date="2019-10" db="EMBL/GenBank/DDBJ databases">
        <title>Whole genome shotgun sequence of Acrocarpospora macrocephala NBRC 16266.</title>
        <authorList>
            <person name="Ichikawa N."/>
            <person name="Kimura A."/>
            <person name="Kitahashi Y."/>
            <person name="Komaki H."/>
            <person name="Oguchi A."/>
        </authorList>
    </citation>
    <scope>NUCLEOTIDE SEQUENCE [LARGE SCALE GENOMIC DNA]</scope>
    <source>
        <strain evidence="1 2">NBRC 16266</strain>
    </source>
</reference>
<proteinExistence type="predicted"/>
<evidence type="ECO:0000313" key="1">
    <source>
        <dbReference type="EMBL" id="GES12049.1"/>
    </source>
</evidence>